<feature type="compositionally biased region" description="Polar residues" evidence="4">
    <location>
        <begin position="453"/>
        <end position="463"/>
    </location>
</feature>
<dbReference type="InterPro" id="IPR001452">
    <property type="entry name" value="SH3_domain"/>
</dbReference>
<dbReference type="InterPro" id="IPR004148">
    <property type="entry name" value="BAR_dom"/>
</dbReference>
<dbReference type="Pfam" id="PF14604">
    <property type="entry name" value="SH3_9"/>
    <property type="match status" value="1"/>
</dbReference>
<keyword evidence="3" id="KW-0175">Coiled coil</keyword>
<dbReference type="CDD" id="cd00174">
    <property type="entry name" value="SH3"/>
    <property type="match status" value="1"/>
</dbReference>
<feature type="region of interest" description="Disordered" evidence="4">
    <location>
        <begin position="537"/>
        <end position="666"/>
    </location>
</feature>
<dbReference type="AlphaFoldDB" id="A0A0L6U8H8"/>
<dbReference type="PROSITE" id="PS50002">
    <property type="entry name" value="SH3"/>
    <property type="match status" value="1"/>
</dbReference>
<protein>
    <recommendedName>
        <fullName evidence="9">SH3 domain-containing protein</fullName>
    </recommendedName>
</protein>
<dbReference type="OrthoDB" id="10263741at2759"/>
<feature type="domain" description="SH3" evidence="5">
    <location>
        <begin position="475"/>
        <end position="536"/>
    </location>
</feature>
<dbReference type="Gene3D" id="1.20.1270.60">
    <property type="entry name" value="Arfaptin homology (AH) domain/BAR domain"/>
    <property type="match status" value="1"/>
</dbReference>
<feature type="coiled-coil region" evidence="3">
    <location>
        <begin position="227"/>
        <end position="289"/>
    </location>
</feature>
<name>A0A0L6U8H8_9BASI</name>
<evidence type="ECO:0000259" key="6">
    <source>
        <dbReference type="PROSITE" id="PS51021"/>
    </source>
</evidence>
<evidence type="ECO:0000259" key="5">
    <source>
        <dbReference type="PROSITE" id="PS50002"/>
    </source>
</evidence>
<gene>
    <name evidence="7" type="ORF">VP01_89g9</name>
</gene>
<feature type="compositionally biased region" description="Polar residues" evidence="4">
    <location>
        <begin position="103"/>
        <end position="115"/>
    </location>
</feature>
<keyword evidence="8" id="KW-1185">Reference proteome</keyword>
<feature type="compositionally biased region" description="Polar residues" evidence="4">
    <location>
        <begin position="432"/>
        <end position="446"/>
    </location>
</feature>
<dbReference type="GO" id="GO:0005737">
    <property type="term" value="C:cytoplasm"/>
    <property type="evidence" value="ECO:0007669"/>
    <property type="project" value="InterPro"/>
</dbReference>
<evidence type="ECO:0000256" key="3">
    <source>
        <dbReference type="SAM" id="Coils"/>
    </source>
</evidence>
<dbReference type="SMART" id="SM00326">
    <property type="entry name" value="SH3"/>
    <property type="match status" value="1"/>
</dbReference>
<feature type="compositionally biased region" description="Acidic residues" evidence="4">
    <location>
        <begin position="350"/>
        <end position="373"/>
    </location>
</feature>
<evidence type="ECO:0000256" key="4">
    <source>
        <dbReference type="SAM" id="MobiDB-lite"/>
    </source>
</evidence>
<evidence type="ECO:0000313" key="8">
    <source>
        <dbReference type="Proteomes" id="UP000037035"/>
    </source>
</evidence>
<dbReference type="InterPro" id="IPR036028">
    <property type="entry name" value="SH3-like_dom_sf"/>
</dbReference>
<proteinExistence type="predicted"/>
<dbReference type="SMART" id="SM00721">
    <property type="entry name" value="BAR"/>
    <property type="match status" value="1"/>
</dbReference>
<feature type="domain" description="BAR" evidence="6">
    <location>
        <begin position="114"/>
        <end position="338"/>
    </location>
</feature>
<dbReference type="STRING" id="27349.A0A0L6U8H8"/>
<dbReference type="SUPFAM" id="SSF50044">
    <property type="entry name" value="SH3-domain"/>
    <property type="match status" value="1"/>
</dbReference>
<evidence type="ECO:0000256" key="2">
    <source>
        <dbReference type="PROSITE-ProRule" id="PRU00192"/>
    </source>
</evidence>
<feature type="region of interest" description="Disordered" evidence="4">
    <location>
        <begin position="97"/>
        <end position="116"/>
    </location>
</feature>
<reference evidence="7 8" key="1">
    <citation type="submission" date="2015-08" db="EMBL/GenBank/DDBJ databases">
        <title>Next Generation Sequencing and Analysis of the Genome of Puccinia sorghi L Schw, the Causal Agent of Maize Common Rust.</title>
        <authorList>
            <person name="Rochi L."/>
            <person name="Burguener G."/>
            <person name="Darino M."/>
            <person name="Turjanski A."/>
            <person name="Kreff E."/>
            <person name="Dieguez M.J."/>
            <person name="Sacco F."/>
        </authorList>
    </citation>
    <scope>NUCLEOTIDE SEQUENCE [LARGE SCALE GENOMIC DNA]</scope>
    <source>
        <strain evidence="7 8">RO10H11247</strain>
    </source>
</reference>
<feature type="region of interest" description="Disordered" evidence="4">
    <location>
        <begin position="336"/>
        <end position="479"/>
    </location>
</feature>
<dbReference type="EMBL" id="LAVV01014604">
    <property type="protein sequence ID" value="KNZ44607.1"/>
    <property type="molecule type" value="Genomic_DNA"/>
</dbReference>
<evidence type="ECO:0000256" key="1">
    <source>
        <dbReference type="ARBA" id="ARBA00022443"/>
    </source>
</evidence>
<sequence>MVSTQTVSPGLRYREKAYRRSTIHSSSSIECRSPSGRKYDEASYLVTNRWQTPPCDSVSARVHCRLPHRQHFPPPTTKNKRKMKVNKRIGKLKQWTGEKLGGQQKTELSSPSAKQAHTRDNLIVNGPDFQSLEQDVELRKAGVDKMYSVSKEYSKHLTRKFEAEGTDTGKVLPIDGLGLVFANHGDEFGSDSSFGEALVSFGKAQQQMATATANFTDQLNSGWLTSLEKSLAQMSEYTNQRKKLDSRRLTYDAMLAKVQKSKKEKRELEDDLRVAKNRYEETSEEVQERAIAIQDSEADQMIALTKLLEIESNWIDEQKRILDDLKKNWILIKAKTGSGNRHSRSHYSEDEGEDDEPGDEEQQVDEDEYEEREPDLRSRRQPRPAVTAPTEPRLPPSRRSTLTKEKQAPSSTSNARYGGVRIPGMPPAGAASIQSDESFSPTLETTSSRRPDSNLPNRKSSPNLRRPPMGSSHGKPKKWMRAKWAYNATEPDELELEVGDRVRVTNEINGEWFVGRNEATGRSGMFPAAYCVVEQESEQYLTPETQDTFADPDEHYVEEGAGGSGTDDESESAALRPSHTLPVPSYRPSSVSGPVRTGSYPGKPQPPISSNTGSTIGKRAPPPPPSRRSTTSAAKPLSHSAANDGNDQPEAFGSVSELKKRLGMSK</sequence>
<accession>A0A0L6U8H8</accession>
<dbReference type="PROSITE" id="PS51021">
    <property type="entry name" value="BAR"/>
    <property type="match status" value="1"/>
</dbReference>
<evidence type="ECO:0008006" key="9">
    <source>
        <dbReference type="Google" id="ProtNLM"/>
    </source>
</evidence>
<feature type="compositionally biased region" description="Polar residues" evidence="4">
    <location>
        <begin position="538"/>
        <end position="548"/>
    </location>
</feature>
<dbReference type="VEuPathDB" id="FungiDB:VP01_89g9"/>
<dbReference type="Gene3D" id="2.30.30.40">
    <property type="entry name" value="SH3 Domains"/>
    <property type="match status" value="1"/>
</dbReference>
<keyword evidence="1 2" id="KW-0728">SH3 domain</keyword>
<dbReference type="InterPro" id="IPR027267">
    <property type="entry name" value="AH/BAR_dom_sf"/>
</dbReference>
<dbReference type="Proteomes" id="UP000037035">
    <property type="component" value="Unassembled WGS sequence"/>
</dbReference>
<evidence type="ECO:0000313" key="7">
    <source>
        <dbReference type="EMBL" id="KNZ44607.1"/>
    </source>
</evidence>
<dbReference type="SUPFAM" id="SSF103657">
    <property type="entry name" value="BAR/IMD domain-like"/>
    <property type="match status" value="1"/>
</dbReference>
<dbReference type="Pfam" id="PF03114">
    <property type="entry name" value="BAR"/>
    <property type="match status" value="1"/>
</dbReference>
<organism evidence="7 8">
    <name type="scientific">Puccinia sorghi</name>
    <dbReference type="NCBI Taxonomy" id="27349"/>
    <lineage>
        <taxon>Eukaryota</taxon>
        <taxon>Fungi</taxon>
        <taxon>Dikarya</taxon>
        <taxon>Basidiomycota</taxon>
        <taxon>Pucciniomycotina</taxon>
        <taxon>Pucciniomycetes</taxon>
        <taxon>Pucciniales</taxon>
        <taxon>Pucciniaceae</taxon>
        <taxon>Puccinia</taxon>
    </lineage>
</organism>
<comment type="caution">
    <text evidence="7">The sequence shown here is derived from an EMBL/GenBank/DDBJ whole genome shotgun (WGS) entry which is preliminary data.</text>
</comment>